<dbReference type="OrthoDB" id="3415124at2"/>
<dbReference type="InterPro" id="IPR032830">
    <property type="entry name" value="XPB/Ssl2_N"/>
</dbReference>
<evidence type="ECO:0000259" key="1">
    <source>
        <dbReference type="Pfam" id="PF13625"/>
    </source>
</evidence>
<dbReference type="EMBL" id="SOFI01000003">
    <property type="protein sequence ID" value="TFB79531.1"/>
    <property type="molecule type" value="Genomic_DNA"/>
</dbReference>
<reference evidence="2 3" key="1">
    <citation type="submission" date="2019-03" db="EMBL/GenBank/DDBJ databases">
        <title>Genomics of glacier-inhabiting Cryobacterium strains.</title>
        <authorList>
            <person name="Liu Q."/>
            <person name="Xin Y.-H."/>
        </authorList>
    </citation>
    <scope>NUCLEOTIDE SEQUENCE [LARGE SCALE GENOMIC DNA]</scope>
    <source>
        <strain evidence="2 3">CGMCC 1.10440</strain>
    </source>
</reference>
<sequence length="599" mass="64442">MSRTAELAAQLKAADDADLVAALDRRELATAGIRDFFDLADALLDADSLQPCLARLDRDALAALYALEAGQTPRRGPDVDAALPRLRALLLIRDRPDGPEPWPEVIAQLDTWPSLGLPDPREDAPEPPTHRVTASGREHADRAAAERAFTAVTATAELLFEVEREPLRLLARGTIGNPETRRLAEAMGVEEPSVPVLVDAAEDAGLLTRIGSTLVASDEHADWLGRPMAERWATISDAWSVALPPELRHHLAEHADTLWGSGLRAWLAWQYPGGREWLAERVDARLGEAERLGITAGEVVGTAGAALLAGDRERALAAFDSLLPTPVERLYLQQDLTAVAPGPLAPAIDARLRTMADADGRAIASRYRFTTASVGRAVAGGESAATILAFLAGISLSGIPQPLEYLVTEAAARHGLLRVGALPSGDPEAVSYLSSTDRALLSTVLVDRALIALGLRPTDAGQLVSRRDRGQVYWMLHDARYPIAAEDSRGRIVELRRPSSARSVVEPAPQPHRALVERLRLADAGRAEDSGQAWLARQLDAAIRNRRAVTVSVRMPNGSIVDYRLEPASVAGGRLRARDPLSEIERTLPLSSITAVTTD</sequence>
<dbReference type="RefSeq" id="WP_104095404.1">
    <property type="nucleotide sequence ID" value="NZ_JACHBP010000001.1"/>
</dbReference>
<dbReference type="Pfam" id="PF13625">
    <property type="entry name" value="Helicase_C_3"/>
    <property type="match status" value="1"/>
</dbReference>
<dbReference type="Proteomes" id="UP000298488">
    <property type="component" value="Unassembled WGS sequence"/>
</dbReference>
<gene>
    <name evidence="2" type="ORF">E3N84_05390</name>
</gene>
<comment type="caution">
    <text evidence="2">The sequence shown here is derived from an EMBL/GenBank/DDBJ whole genome shotgun (WGS) entry which is preliminary data.</text>
</comment>
<organism evidence="2 3">
    <name type="scientific">Terrimesophilobacter mesophilus</name>
    <dbReference type="NCBI Taxonomy" id="433647"/>
    <lineage>
        <taxon>Bacteria</taxon>
        <taxon>Bacillati</taxon>
        <taxon>Actinomycetota</taxon>
        <taxon>Actinomycetes</taxon>
        <taxon>Micrococcales</taxon>
        <taxon>Microbacteriaceae</taxon>
        <taxon>Terrimesophilobacter</taxon>
    </lineage>
</organism>
<proteinExistence type="predicted"/>
<accession>A0A4R8V8R2</accession>
<dbReference type="AlphaFoldDB" id="A0A4R8V8R2"/>
<keyword evidence="3" id="KW-1185">Reference proteome</keyword>
<evidence type="ECO:0000313" key="2">
    <source>
        <dbReference type="EMBL" id="TFB79531.1"/>
    </source>
</evidence>
<name>A0A4R8V8R2_9MICO</name>
<protein>
    <recommendedName>
        <fullName evidence="1">Helicase XPB/Ssl2 N-terminal domain-containing protein</fullName>
    </recommendedName>
</protein>
<feature type="domain" description="Helicase XPB/Ssl2 N-terminal" evidence="1">
    <location>
        <begin position="330"/>
        <end position="456"/>
    </location>
</feature>
<evidence type="ECO:0000313" key="3">
    <source>
        <dbReference type="Proteomes" id="UP000298488"/>
    </source>
</evidence>